<protein>
    <submittedName>
        <fullName evidence="1">Uncharacterized protein</fullName>
    </submittedName>
</protein>
<dbReference type="GeneID" id="29933857"/>
<name>A0A510WST5_9LACO</name>
<organism evidence="1 2">
    <name type="scientific">Ligilactobacillus aviarius</name>
    <dbReference type="NCBI Taxonomy" id="1606"/>
    <lineage>
        <taxon>Bacteria</taxon>
        <taxon>Bacillati</taxon>
        <taxon>Bacillota</taxon>
        <taxon>Bacilli</taxon>
        <taxon>Lactobacillales</taxon>
        <taxon>Lactobacillaceae</taxon>
        <taxon>Ligilactobacillus</taxon>
    </lineage>
</organism>
<proteinExistence type="predicted"/>
<dbReference type="InterPro" id="IPR053745">
    <property type="entry name" value="Viral_Tail_Comp_sf"/>
</dbReference>
<dbReference type="AlphaFoldDB" id="A0A510WST5"/>
<reference evidence="1 2" key="1">
    <citation type="submission" date="2019-07" db="EMBL/GenBank/DDBJ databases">
        <title>Whole genome shotgun sequence of Lactobacillus aviarius subsp. aviarius NBRC 102162.</title>
        <authorList>
            <person name="Hosoyama A."/>
            <person name="Uohara A."/>
            <person name="Ohji S."/>
            <person name="Ichikawa N."/>
        </authorList>
    </citation>
    <scope>NUCLEOTIDE SEQUENCE [LARGE SCALE GENOMIC DNA]</scope>
    <source>
        <strain evidence="1 2">NBRC 102162</strain>
    </source>
</reference>
<dbReference type="EMBL" id="BJUI01000016">
    <property type="protein sequence ID" value="GEK42279.1"/>
    <property type="molecule type" value="Genomic_DNA"/>
</dbReference>
<dbReference type="Gene3D" id="3.30.2000.30">
    <property type="match status" value="1"/>
</dbReference>
<keyword evidence="2" id="KW-1185">Reference proteome</keyword>
<comment type="caution">
    <text evidence="1">The sequence shown here is derived from an EMBL/GenBank/DDBJ whole genome shotgun (WGS) entry which is preliminary data.</text>
</comment>
<gene>
    <name evidence="1" type="ORF">LAV01_11110</name>
</gene>
<evidence type="ECO:0000313" key="1">
    <source>
        <dbReference type="EMBL" id="GEK42279.1"/>
    </source>
</evidence>
<dbReference type="Proteomes" id="UP000321722">
    <property type="component" value="Unassembled WGS sequence"/>
</dbReference>
<dbReference type="RefSeq" id="WP_057827530.1">
    <property type="nucleotide sequence ID" value="NZ_BAAACL010000017.1"/>
</dbReference>
<sequence>MNNPYEEIYQKIMELSQAKGYATFDYLPDDEQGYPFVFVGEQDNTDQYTKGRVLGSTDIQVHVYAEFDHRSDVTAIMNDLLATVASNHETPHFRYQVVNSTSKMLGDQSTGIDLWHGLLTLTIQYL</sequence>
<evidence type="ECO:0000313" key="2">
    <source>
        <dbReference type="Proteomes" id="UP000321722"/>
    </source>
</evidence>
<accession>A0A510WST5</accession>